<dbReference type="PANTHER" id="PTHR10656">
    <property type="entry name" value="CELL FATE DETERMINING PROTEIN MAB21-RELATED"/>
    <property type="match status" value="1"/>
</dbReference>
<feature type="domain" description="Mab-21-like nucleotidyltransferase" evidence="3">
    <location>
        <begin position="178"/>
        <end position="361"/>
    </location>
</feature>
<evidence type="ECO:0000259" key="4">
    <source>
        <dbReference type="Pfam" id="PF20266"/>
    </source>
</evidence>
<dbReference type="GO" id="GO:0006144">
    <property type="term" value="P:purine nucleobase metabolic process"/>
    <property type="evidence" value="ECO:0007669"/>
    <property type="project" value="Ensembl"/>
</dbReference>
<protein>
    <recommendedName>
        <fullName evidence="7">Cyclic GMP-AMP synthase</fullName>
    </recommendedName>
</protein>
<gene>
    <name evidence="5" type="primary">CGAS</name>
</gene>
<evidence type="ECO:0000256" key="2">
    <source>
        <dbReference type="SAM" id="MobiDB-lite"/>
    </source>
</evidence>
<evidence type="ECO:0000259" key="3">
    <source>
        <dbReference type="Pfam" id="PF03281"/>
    </source>
</evidence>
<dbReference type="GO" id="GO:0003682">
    <property type="term" value="F:chromatin binding"/>
    <property type="evidence" value="ECO:0007669"/>
    <property type="project" value="TreeGrafter"/>
</dbReference>
<dbReference type="GO" id="GO:0032481">
    <property type="term" value="P:positive regulation of type I interferon production"/>
    <property type="evidence" value="ECO:0007669"/>
    <property type="project" value="TreeGrafter"/>
</dbReference>
<dbReference type="GO" id="GO:0061501">
    <property type="term" value="F:2',3'-cyclic GMP-AMP synthase activity"/>
    <property type="evidence" value="ECO:0007669"/>
    <property type="project" value="Ensembl"/>
</dbReference>
<dbReference type="AlphaFoldDB" id="A0A3B4DMU4"/>
<dbReference type="GO" id="GO:0005634">
    <property type="term" value="C:nucleus"/>
    <property type="evidence" value="ECO:0007669"/>
    <property type="project" value="TreeGrafter"/>
</dbReference>
<reference evidence="5" key="3">
    <citation type="submission" date="2025-09" db="UniProtKB">
        <authorList>
            <consortium name="Ensembl"/>
        </authorList>
    </citation>
    <scope>IDENTIFICATION</scope>
</reference>
<dbReference type="FunFam" id="1.10.1410.40:FF:000007">
    <property type="entry name" value="Cyclic GMP-AMP synthase"/>
    <property type="match status" value="1"/>
</dbReference>
<sequence>MSEEVLLHAMSGRGKKVDERPRAKAPGSGRRKSSAKAEEQKRASADVEAPTEVKKKPEQQKKGEEKKHADNKARGGAQPRDTRPPASSEPLCASNDQPCIAKSAEVKKVPRGPPKKGNSMDGNPARILQDTLEKLKIRKNQKNEVAKYVNDIHGAINKHVEVSLSWCKRIQVLKTGSYYENVKICECDEFDLMLAVSVERVDIQPFGEDGAFYSVAVKRHSKHPLDRFLNEDKTIKASEMLKEFRDKVKEAAAKLPYDVTVDRKKQGCPAVTLQVKKGDTLISLDFVLGLEVHSSSWPHFTNDGFKIDNWLGKKVKRDLKYKPYYLVSKYQGRGTREQDGVIAKDAWRISFSHVEKEILKNHGHSKTCCESQPCCRKQCLKLLKYLVQRLKEMYPKEAAKLCSYHAKTTLLHACANRVEDSEWAADQLSHCFQLLLHDFEEHLRKQHLPNFFVPSHNLLKSAGMDKKSCNLLADYIEYERNNGFPLFR</sequence>
<comment type="similarity">
    <text evidence="1">Belongs to the mab-21 family.</text>
</comment>
<dbReference type="InterPro" id="IPR046906">
    <property type="entry name" value="Mab-21_HhH/H2TH-like"/>
</dbReference>
<dbReference type="GeneTree" id="ENSGT01050000244827"/>
<dbReference type="GO" id="GO:2000042">
    <property type="term" value="P:negative regulation of double-strand break repair via homologous recombination"/>
    <property type="evidence" value="ECO:0007669"/>
    <property type="project" value="TreeGrafter"/>
</dbReference>
<keyword evidence="6" id="KW-1185">Reference proteome</keyword>
<dbReference type="GO" id="GO:0071360">
    <property type="term" value="P:cellular response to exogenous dsRNA"/>
    <property type="evidence" value="ECO:0007669"/>
    <property type="project" value="TreeGrafter"/>
</dbReference>
<dbReference type="Gene3D" id="3.30.460.90">
    <property type="match status" value="1"/>
</dbReference>
<dbReference type="GO" id="GO:0005829">
    <property type="term" value="C:cytosol"/>
    <property type="evidence" value="ECO:0007669"/>
    <property type="project" value="TreeGrafter"/>
</dbReference>
<feature type="region of interest" description="Disordered" evidence="2">
    <location>
        <begin position="1"/>
        <end position="124"/>
    </location>
</feature>
<dbReference type="GO" id="GO:0002218">
    <property type="term" value="P:activation of innate immune response"/>
    <property type="evidence" value="ECO:0007669"/>
    <property type="project" value="TreeGrafter"/>
</dbReference>
<dbReference type="GO" id="GO:0038001">
    <property type="term" value="P:paracrine signaling"/>
    <property type="evidence" value="ECO:0007669"/>
    <property type="project" value="TreeGrafter"/>
</dbReference>
<dbReference type="Ensembl" id="ENSPNAT00000010159.2">
    <property type="protein sequence ID" value="ENSPNAP00000024426.2"/>
    <property type="gene ID" value="ENSPNAG00000009093.2"/>
</dbReference>
<dbReference type="Proteomes" id="UP001501920">
    <property type="component" value="Chromosome 5"/>
</dbReference>
<dbReference type="InterPro" id="IPR046903">
    <property type="entry name" value="Mab-21-like_nuc_Trfase"/>
</dbReference>
<dbReference type="PANTHER" id="PTHR10656:SF35">
    <property type="entry name" value="CYCLIC GMP-AMP SYNTHASE"/>
    <property type="match status" value="1"/>
</dbReference>
<organism evidence="5 6">
    <name type="scientific">Pygocentrus nattereri</name>
    <name type="common">Red-bellied piranha</name>
    <dbReference type="NCBI Taxonomy" id="42514"/>
    <lineage>
        <taxon>Eukaryota</taxon>
        <taxon>Metazoa</taxon>
        <taxon>Chordata</taxon>
        <taxon>Craniata</taxon>
        <taxon>Vertebrata</taxon>
        <taxon>Euteleostomi</taxon>
        <taxon>Actinopterygii</taxon>
        <taxon>Neopterygii</taxon>
        <taxon>Teleostei</taxon>
        <taxon>Ostariophysi</taxon>
        <taxon>Characiformes</taxon>
        <taxon>Characoidei</taxon>
        <taxon>Pygocentrus</taxon>
    </lineage>
</organism>
<feature type="domain" description="Mab-21-like HhH/H2TH-like" evidence="4">
    <location>
        <begin position="375"/>
        <end position="476"/>
    </location>
</feature>
<evidence type="ECO:0000313" key="6">
    <source>
        <dbReference type="Proteomes" id="UP001501920"/>
    </source>
</evidence>
<dbReference type="CTD" id="557043"/>
<evidence type="ECO:0008006" key="7">
    <source>
        <dbReference type="Google" id="ProtNLM"/>
    </source>
</evidence>
<dbReference type="InterPro" id="IPR024810">
    <property type="entry name" value="MAB21L/cGLR"/>
</dbReference>
<dbReference type="GO" id="GO:0006974">
    <property type="term" value="P:DNA damage response"/>
    <property type="evidence" value="ECO:0007669"/>
    <property type="project" value="TreeGrafter"/>
</dbReference>
<dbReference type="Pfam" id="PF20266">
    <property type="entry name" value="Mab-21_C"/>
    <property type="match status" value="1"/>
</dbReference>
<dbReference type="Pfam" id="PF03281">
    <property type="entry name" value="Mab-21"/>
    <property type="match status" value="1"/>
</dbReference>
<accession>A0A3B4DMU4</accession>
<dbReference type="GO" id="GO:0035861">
    <property type="term" value="C:site of double-strand break"/>
    <property type="evidence" value="ECO:0007669"/>
    <property type="project" value="TreeGrafter"/>
</dbReference>
<evidence type="ECO:0000256" key="1">
    <source>
        <dbReference type="ARBA" id="ARBA00008307"/>
    </source>
</evidence>
<dbReference type="RefSeq" id="XP_017578171.1">
    <property type="nucleotide sequence ID" value="XM_017722682.2"/>
</dbReference>
<evidence type="ECO:0000313" key="5">
    <source>
        <dbReference type="Ensembl" id="ENSPNAP00000024426.2"/>
    </source>
</evidence>
<dbReference type="GeneID" id="108442573"/>
<dbReference type="GO" id="GO:0045087">
    <property type="term" value="P:innate immune response"/>
    <property type="evidence" value="ECO:0007669"/>
    <property type="project" value="Ensembl"/>
</dbReference>
<dbReference type="SMART" id="SM01265">
    <property type="entry name" value="Mab-21"/>
    <property type="match status" value="1"/>
</dbReference>
<dbReference type="GO" id="GO:0002230">
    <property type="term" value="P:positive regulation of defense response to virus by host"/>
    <property type="evidence" value="ECO:0007669"/>
    <property type="project" value="TreeGrafter"/>
</dbReference>
<name>A0A3B4DMU4_PYGNA</name>
<reference evidence="5 6" key="1">
    <citation type="submission" date="2020-10" db="EMBL/GenBank/DDBJ databases">
        <title>Pygocentrus nattereri (red-bellied piranha) genome, fPygNat1, primary haplotype.</title>
        <authorList>
            <person name="Myers G."/>
            <person name="Meyer A."/>
            <person name="Karagic N."/>
            <person name="Pippel M."/>
            <person name="Winkler S."/>
            <person name="Tracey A."/>
            <person name="Wood J."/>
            <person name="Formenti G."/>
            <person name="Howe K."/>
            <person name="Fedrigo O."/>
            <person name="Jarvis E.D."/>
        </authorList>
    </citation>
    <scope>NUCLEOTIDE SEQUENCE [LARGE SCALE GENOMIC DNA]</scope>
</reference>
<dbReference type="GO" id="GO:0003690">
    <property type="term" value="F:double-stranded DNA binding"/>
    <property type="evidence" value="ECO:0007669"/>
    <property type="project" value="TreeGrafter"/>
</dbReference>
<reference evidence="5" key="2">
    <citation type="submission" date="2025-08" db="UniProtKB">
        <authorList>
            <consortium name="Ensembl"/>
        </authorList>
    </citation>
    <scope>IDENTIFICATION</scope>
</reference>
<dbReference type="Gene3D" id="1.10.1410.40">
    <property type="match status" value="1"/>
</dbReference>
<feature type="compositionally biased region" description="Basic and acidic residues" evidence="2">
    <location>
        <begin position="35"/>
        <end position="73"/>
    </location>
</feature>
<proteinExistence type="inferred from homology"/>